<evidence type="ECO:0000256" key="1">
    <source>
        <dbReference type="PROSITE-ProRule" id="PRU00047"/>
    </source>
</evidence>
<feature type="region of interest" description="Disordered" evidence="2">
    <location>
        <begin position="189"/>
        <end position="226"/>
    </location>
</feature>
<keyword evidence="1" id="KW-0863">Zinc-finger</keyword>
<dbReference type="InterPro" id="IPR001878">
    <property type="entry name" value="Znf_CCHC"/>
</dbReference>
<evidence type="ECO:0000313" key="4">
    <source>
        <dbReference type="EMBL" id="KAH0959031.1"/>
    </source>
</evidence>
<proteinExistence type="predicted"/>
<evidence type="ECO:0000259" key="3">
    <source>
        <dbReference type="PROSITE" id="PS50158"/>
    </source>
</evidence>
<dbReference type="GO" id="GO:0008270">
    <property type="term" value="F:zinc ion binding"/>
    <property type="evidence" value="ECO:0007669"/>
    <property type="project" value="UniProtKB-KW"/>
</dbReference>
<feature type="region of interest" description="Disordered" evidence="2">
    <location>
        <begin position="633"/>
        <end position="672"/>
    </location>
</feature>
<dbReference type="EMBL" id="JAIZPD010000014">
    <property type="protein sequence ID" value="KAH0959031.1"/>
    <property type="molecule type" value="Genomic_DNA"/>
</dbReference>
<comment type="caution">
    <text evidence="4">The sequence shown here is derived from an EMBL/GenBank/DDBJ whole genome shotgun (WGS) entry which is preliminary data.</text>
</comment>
<dbReference type="Proteomes" id="UP000824596">
    <property type="component" value="Unassembled WGS sequence"/>
</dbReference>
<dbReference type="SUPFAM" id="SSF56219">
    <property type="entry name" value="DNase I-like"/>
    <property type="match status" value="1"/>
</dbReference>
<protein>
    <recommendedName>
        <fullName evidence="3">CCHC-type domain-containing protein</fullName>
    </recommendedName>
</protein>
<sequence>MRTDRLRDAFGPQATLSQGGYTLIVKGVPIKALQDRDNETATKAIAAENKVEVIRLKARRAKGAGATKTTLILTVDGVNAANKICDQGLLLQSELFNSEPYDDSLDPKQCFRCYQMGHLARYCEAKPTCGRCGTDPHPDNECPAALGQSPHKCPLCGGAHPAWDRRCNKTKEHWDRARKAYAFRARRFESRGRVPTPRPRPPELTTRYCRPTPNDLDQPQPPLDQDRTRAGPIGTLGFYAPHAADVIAIQEPAKNAKTGHPICPSRSSYRLVFTAGRAALYVHKRGHDIGSWTSDGGVDWCSVTFTKPNTTIFSVYSPIYVREPKQSPLPALASSTPCCRAAFVGDFNIHHPLWDIHNRTSDNCDDILELASRWNLALATPEGEITRLGGPEHIPQLLQLDVGPPPPRLRLRGLPINWRLLEPKRARAEATTRFRPSIAPSAPQSPEEIDDYADWLVNQLTEIAYRAAPKVRDRADGGREEWWTRDVENATQAAKQAERLYLRTRNPAHWEARRDATKGIWALERWARLRSTQPPAPLRLPDLSRVEGDPTPVRTRADKTRVLTERFFPTPSAAHPDATGGPAREPVTISNHFSLVEVEQVIKRTAPWKAAGEDAALSGISQSAFAAQTWQLAPNLPPQHGGQDNRGDDRTAARRYCGDASTAPRGTDGQSA</sequence>
<dbReference type="InterPro" id="IPR036875">
    <property type="entry name" value="Znf_CCHC_sf"/>
</dbReference>
<accession>A0A9P8SFI1</accession>
<keyword evidence="5" id="KW-1185">Reference proteome</keyword>
<dbReference type="InterPro" id="IPR036691">
    <property type="entry name" value="Endo/exonu/phosph_ase_sf"/>
</dbReference>
<feature type="compositionally biased region" description="Basic and acidic residues" evidence="2">
    <location>
        <begin position="643"/>
        <end position="652"/>
    </location>
</feature>
<dbReference type="SUPFAM" id="SSF57756">
    <property type="entry name" value="Retrovirus zinc finger-like domains"/>
    <property type="match status" value="1"/>
</dbReference>
<keyword evidence="1" id="KW-0479">Metal-binding</keyword>
<dbReference type="RefSeq" id="XP_044716544.1">
    <property type="nucleotide sequence ID" value="XM_044868547.1"/>
</dbReference>
<dbReference type="OrthoDB" id="5429923at2759"/>
<keyword evidence="1" id="KW-0862">Zinc</keyword>
<gene>
    <name evidence="4" type="ORF">HRG_10076</name>
</gene>
<dbReference type="GeneID" id="68359205"/>
<dbReference type="AlphaFoldDB" id="A0A9P8SFI1"/>
<evidence type="ECO:0000256" key="2">
    <source>
        <dbReference type="SAM" id="MobiDB-lite"/>
    </source>
</evidence>
<reference evidence="4" key="1">
    <citation type="submission" date="2021-09" db="EMBL/GenBank/DDBJ databases">
        <title>A high-quality genome of the endoparasitic fungus Hirsutella rhossiliensis with a comparison of Hirsutella genomes reveals transposable elements contributing to genome size variation.</title>
        <authorList>
            <person name="Lin R."/>
            <person name="Jiao Y."/>
            <person name="Sun X."/>
            <person name="Ling J."/>
            <person name="Xie B."/>
            <person name="Cheng X."/>
        </authorList>
    </citation>
    <scope>NUCLEOTIDE SEQUENCE</scope>
    <source>
        <strain evidence="4">HR02</strain>
    </source>
</reference>
<organism evidence="4 5">
    <name type="scientific">Hirsutella rhossiliensis</name>
    <dbReference type="NCBI Taxonomy" id="111463"/>
    <lineage>
        <taxon>Eukaryota</taxon>
        <taxon>Fungi</taxon>
        <taxon>Dikarya</taxon>
        <taxon>Ascomycota</taxon>
        <taxon>Pezizomycotina</taxon>
        <taxon>Sordariomycetes</taxon>
        <taxon>Hypocreomycetidae</taxon>
        <taxon>Hypocreales</taxon>
        <taxon>Ophiocordycipitaceae</taxon>
        <taxon>Hirsutella</taxon>
    </lineage>
</organism>
<name>A0A9P8SFI1_9HYPO</name>
<dbReference type="GO" id="GO:0003676">
    <property type="term" value="F:nucleic acid binding"/>
    <property type="evidence" value="ECO:0007669"/>
    <property type="project" value="InterPro"/>
</dbReference>
<dbReference type="PROSITE" id="PS50158">
    <property type="entry name" value="ZF_CCHC"/>
    <property type="match status" value="1"/>
</dbReference>
<dbReference type="Gene3D" id="3.60.10.10">
    <property type="entry name" value="Endonuclease/exonuclease/phosphatase"/>
    <property type="match status" value="1"/>
</dbReference>
<evidence type="ECO:0000313" key="5">
    <source>
        <dbReference type="Proteomes" id="UP000824596"/>
    </source>
</evidence>
<dbReference type="Gene3D" id="4.10.60.10">
    <property type="entry name" value="Zinc finger, CCHC-type"/>
    <property type="match status" value="1"/>
</dbReference>
<feature type="domain" description="CCHC-type" evidence="3">
    <location>
        <begin position="110"/>
        <end position="123"/>
    </location>
</feature>